<evidence type="ECO:0000313" key="1">
    <source>
        <dbReference type="EMBL" id="KAF5736602.1"/>
    </source>
</evidence>
<accession>A0A7J7CR66</accession>
<dbReference type="Proteomes" id="UP000593562">
    <property type="component" value="Unassembled WGS sequence"/>
</dbReference>
<protein>
    <submittedName>
        <fullName evidence="1">Uncharacterized protein</fullName>
    </submittedName>
</protein>
<organism evidence="1 2">
    <name type="scientific">Tripterygium wilfordii</name>
    <name type="common">Thunder God vine</name>
    <dbReference type="NCBI Taxonomy" id="458696"/>
    <lineage>
        <taxon>Eukaryota</taxon>
        <taxon>Viridiplantae</taxon>
        <taxon>Streptophyta</taxon>
        <taxon>Embryophyta</taxon>
        <taxon>Tracheophyta</taxon>
        <taxon>Spermatophyta</taxon>
        <taxon>Magnoliopsida</taxon>
        <taxon>eudicotyledons</taxon>
        <taxon>Gunneridae</taxon>
        <taxon>Pentapetalae</taxon>
        <taxon>rosids</taxon>
        <taxon>fabids</taxon>
        <taxon>Celastrales</taxon>
        <taxon>Celastraceae</taxon>
        <taxon>Tripterygium</taxon>
    </lineage>
</organism>
<gene>
    <name evidence="1" type="ORF">HS088_TW14G00747</name>
</gene>
<proteinExistence type="predicted"/>
<dbReference type="InParanoid" id="A0A7J7CR66"/>
<name>A0A7J7CR66_TRIWF</name>
<evidence type="ECO:0000313" key="2">
    <source>
        <dbReference type="Proteomes" id="UP000593562"/>
    </source>
</evidence>
<keyword evidence="2" id="KW-1185">Reference proteome</keyword>
<sequence length="92" mass="10434">MSLEVLFACVISRGKKELKKEKKKVAFLSSLLRPDKYTRRDIFFSLSSSSTSLHTVAAKEAPIPLFGHHRSESIVWARSSSIRSTVTYFDKV</sequence>
<dbReference type="AlphaFoldDB" id="A0A7J7CR66"/>
<reference evidence="1 2" key="1">
    <citation type="journal article" date="2020" name="Nat. Commun.">
        <title>Genome of Tripterygium wilfordii and identification of cytochrome P450 involved in triptolide biosynthesis.</title>
        <authorList>
            <person name="Tu L."/>
            <person name="Su P."/>
            <person name="Zhang Z."/>
            <person name="Gao L."/>
            <person name="Wang J."/>
            <person name="Hu T."/>
            <person name="Zhou J."/>
            <person name="Zhang Y."/>
            <person name="Zhao Y."/>
            <person name="Liu Y."/>
            <person name="Song Y."/>
            <person name="Tong Y."/>
            <person name="Lu Y."/>
            <person name="Yang J."/>
            <person name="Xu C."/>
            <person name="Jia M."/>
            <person name="Peters R.J."/>
            <person name="Huang L."/>
            <person name="Gao W."/>
        </authorList>
    </citation>
    <scope>NUCLEOTIDE SEQUENCE [LARGE SCALE GENOMIC DNA]</scope>
    <source>
        <strain evidence="2">cv. XIE 37</strain>
        <tissue evidence="1">Leaf</tissue>
    </source>
</reference>
<dbReference type="EMBL" id="JAAARO010000014">
    <property type="protein sequence ID" value="KAF5736602.1"/>
    <property type="molecule type" value="Genomic_DNA"/>
</dbReference>
<comment type="caution">
    <text evidence="1">The sequence shown here is derived from an EMBL/GenBank/DDBJ whole genome shotgun (WGS) entry which is preliminary data.</text>
</comment>